<feature type="transmembrane region" description="Helical" evidence="1">
    <location>
        <begin position="44"/>
        <end position="62"/>
    </location>
</feature>
<evidence type="ECO:0000313" key="2">
    <source>
        <dbReference type="EMBL" id="KIY49944.1"/>
    </source>
</evidence>
<keyword evidence="1" id="KW-1133">Transmembrane helix</keyword>
<organism evidence="2 3">
    <name type="scientific">Fistulina hepatica ATCC 64428</name>
    <dbReference type="NCBI Taxonomy" id="1128425"/>
    <lineage>
        <taxon>Eukaryota</taxon>
        <taxon>Fungi</taxon>
        <taxon>Dikarya</taxon>
        <taxon>Basidiomycota</taxon>
        <taxon>Agaricomycotina</taxon>
        <taxon>Agaricomycetes</taxon>
        <taxon>Agaricomycetidae</taxon>
        <taxon>Agaricales</taxon>
        <taxon>Fistulinaceae</taxon>
        <taxon>Fistulina</taxon>
    </lineage>
</organism>
<evidence type="ECO:0000313" key="3">
    <source>
        <dbReference type="Proteomes" id="UP000054144"/>
    </source>
</evidence>
<protein>
    <submittedName>
        <fullName evidence="2">Uncharacterized protein</fullName>
    </submittedName>
</protein>
<reference evidence="2 3" key="1">
    <citation type="journal article" date="2015" name="Fungal Genet. Biol.">
        <title>Evolution of novel wood decay mechanisms in Agaricales revealed by the genome sequences of Fistulina hepatica and Cylindrobasidium torrendii.</title>
        <authorList>
            <person name="Floudas D."/>
            <person name="Held B.W."/>
            <person name="Riley R."/>
            <person name="Nagy L.G."/>
            <person name="Koehler G."/>
            <person name="Ransdell A.S."/>
            <person name="Younus H."/>
            <person name="Chow J."/>
            <person name="Chiniquy J."/>
            <person name="Lipzen A."/>
            <person name="Tritt A."/>
            <person name="Sun H."/>
            <person name="Haridas S."/>
            <person name="LaButti K."/>
            <person name="Ohm R.A."/>
            <person name="Kues U."/>
            <person name="Blanchette R.A."/>
            <person name="Grigoriev I.V."/>
            <person name="Minto R.E."/>
            <person name="Hibbett D.S."/>
        </authorList>
    </citation>
    <scope>NUCLEOTIDE SEQUENCE [LARGE SCALE GENOMIC DNA]</scope>
    <source>
        <strain evidence="2 3">ATCC 64428</strain>
    </source>
</reference>
<keyword evidence="1" id="KW-0472">Membrane</keyword>
<sequence length="72" mass="8255">MPHEDPSSLLEHFECFVTHFVHHMFNPTIVSTWTNVFRAKSPGLAIWITAETGLCLGAWRVYTRKQAAQVIK</sequence>
<proteinExistence type="predicted"/>
<gene>
    <name evidence="2" type="ORF">FISHEDRAFT_72174</name>
</gene>
<keyword evidence="3" id="KW-1185">Reference proteome</keyword>
<dbReference type="Proteomes" id="UP000054144">
    <property type="component" value="Unassembled WGS sequence"/>
</dbReference>
<name>A0A0D7AFQ2_9AGAR</name>
<dbReference type="AlphaFoldDB" id="A0A0D7AFQ2"/>
<dbReference type="EMBL" id="KN881696">
    <property type="protein sequence ID" value="KIY49944.1"/>
    <property type="molecule type" value="Genomic_DNA"/>
</dbReference>
<accession>A0A0D7AFQ2</accession>
<keyword evidence="1" id="KW-0812">Transmembrane</keyword>
<evidence type="ECO:0000256" key="1">
    <source>
        <dbReference type="SAM" id="Phobius"/>
    </source>
</evidence>